<reference evidence="2 3" key="1">
    <citation type="submission" date="2016-10" db="EMBL/GenBank/DDBJ databases">
        <authorList>
            <person name="de Groot N.N."/>
        </authorList>
    </citation>
    <scope>NUCLEOTIDE SEQUENCE [LARGE SCALE GENOMIC DNA]</scope>
    <source>
        <strain evidence="2 3">M79</strain>
    </source>
</reference>
<dbReference type="EMBL" id="FOTJ01000015">
    <property type="protein sequence ID" value="SFL52169.1"/>
    <property type="molecule type" value="Genomic_DNA"/>
</dbReference>
<feature type="domain" description="Ig-like" evidence="1">
    <location>
        <begin position="223"/>
        <end position="289"/>
    </location>
</feature>
<organism evidence="2 3">
    <name type="scientific">Lactococcus garvieae</name>
    <dbReference type="NCBI Taxonomy" id="1363"/>
    <lineage>
        <taxon>Bacteria</taxon>
        <taxon>Bacillati</taxon>
        <taxon>Bacillota</taxon>
        <taxon>Bacilli</taxon>
        <taxon>Lactobacillales</taxon>
        <taxon>Streptococcaceae</taxon>
        <taxon>Lactococcus</taxon>
    </lineage>
</organism>
<gene>
    <name evidence="2" type="ORF">SAMN05216438_11527</name>
</gene>
<name>A0A1I4ICT6_9LACT</name>
<dbReference type="AlphaFoldDB" id="A0A1I4ICT6"/>
<dbReference type="RefSeq" id="WP_074751788.1">
    <property type="nucleotide sequence ID" value="NZ_FOTJ01000015.1"/>
</dbReference>
<dbReference type="InterPro" id="IPR022038">
    <property type="entry name" value="Ig-like_bact"/>
</dbReference>
<dbReference type="Pfam" id="PF07523">
    <property type="entry name" value="Big_3"/>
    <property type="match status" value="1"/>
</dbReference>
<proteinExistence type="predicted"/>
<evidence type="ECO:0000259" key="1">
    <source>
        <dbReference type="Pfam" id="PF07523"/>
    </source>
</evidence>
<evidence type="ECO:0000313" key="2">
    <source>
        <dbReference type="EMBL" id="SFL52169.1"/>
    </source>
</evidence>
<evidence type="ECO:0000313" key="3">
    <source>
        <dbReference type="Proteomes" id="UP000181969"/>
    </source>
</evidence>
<dbReference type="Proteomes" id="UP000181969">
    <property type="component" value="Unassembled WGS sequence"/>
</dbReference>
<dbReference type="InterPro" id="IPR013783">
    <property type="entry name" value="Ig-like_fold"/>
</dbReference>
<sequence>MKKNNIIFFYEKLKSRIALSMLIIFGLLTIFTNLEAKVKGNQEITKQTISQDVQSANSIYPPIGRDWIQVKIPLSVGYYSTADSQHKNISSNMYKIDNLSDYPVKIELSGFVGNDGISNPIITGIRDLSMVLDTTSISLVTNGISENFNDTDKSSNLYILGSGSTSPASGNFKGQSSGVFSFTGATDSNIDIKKELLLDNQLNFTLTGLDGDGNIPSDKTTLEVHDIEIKLGNPWNAEDNYDQGKNELGNNLSFDKVVVSGDIPDINNPGVYTVSYNYRDVTKAAKVIVSNEISFMNQTWDIIKGPNTMGKDNYLIAMQNSIGKSKFSNLNTYYINDTAWDGYQDSIVKPIVEKWYSDNISGTVYENNVLPIILPNPKFENMKILGWTSHNSGEGNDFAYLQINQPGSYPTKIDNVYGTKKAFLMSGSDLSNGNGPYGQLSYAAIDHLDKIYSLGIGTNWLRTPGYNYQQASVLYPGYYQLGGQSLSNNFDVVPSLVVHLE</sequence>
<accession>A0A1I4ICT6</accession>
<protein>
    <submittedName>
        <fullName evidence="2">Ig-like domain (Group 3)</fullName>
    </submittedName>
</protein>
<dbReference type="Gene3D" id="2.60.40.10">
    <property type="entry name" value="Immunoglobulins"/>
    <property type="match status" value="1"/>
</dbReference>